<dbReference type="PANTHER" id="PTHR21237">
    <property type="entry name" value="GRPE PROTEIN"/>
    <property type="match status" value="1"/>
</dbReference>
<dbReference type="GO" id="GO:0006457">
    <property type="term" value="P:protein folding"/>
    <property type="evidence" value="ECO:0007669"/>
    <property type="project" value="InterPro"/>
</dbReference>
<dbReference type="Gene3D" id="3.90.20.20">
    <property type="match status" value="1"/>
</dbReference>
<dbReference type="SUPFAM" id="SSF51064">
    <property type="entry name" value="Head domain of nucleotide exchange factor GrpE"/>
    <property type="match status" value="1"/>
</dbReference>
<comment type="function">
    <text evidence="3 4">Participates actively in the response to hyperosmotic and heat shock by preventing the aggregation of stress-denatured proteins, in association with DnaK and GrpE. It is the nucleotide exchange factor for DnaK and may function as a thermosensor. Unfolded proteins bind initially to DnaJ; upon interaction with the DnaJ-bound protein, DnaK hydrolyzes its bound ATP, resulting in the formation of a stable complex. GrpE releases ADP from DnaK; ATP binding to DnaK triggers the release of the substrate protein, thus completing the reaction cycle. Several rounds of ATP-dependent interactions between DnaJ, DnaK and GrpE are required for fully efficient folding.</text>
</comment>
<dbReference type="EMBL" id="MHLH01000015">
    <property type="protein sequence ID" value="OGZ03806.1"/>
    <property type="molecule type" value="Genomic_DNA"/>
</dbReference>
<organism evidence="6 7">
    <name type="scientific">Candidatus Lloydbacteria bacterium RIFCSPHIGHO2_01_FULL_41_20</name>
    <dbReference type="NCBI Taxonomy" id="1798657"/>
    <lineage>
        <taxon>Bacteria</taxon>
        <taxon>Candidatus Lloydiibacteriota</taxon>
    </lineage>
</organism>
<reference evidence="6 7" key="1">
    <citation type="journal article" date="2016" name="Nat. Commun.">
        <title>Thousands of microbial genomes shed light on interconnected biogeochemical processes in an aquifer system.</title>
        <authorList>
            <person name="Anantharaman K."/>
            <person name="Brown C.T."/>
            <person name="Hug L.A."/>
            <person name="Sharon I."/>
            <person name="Castelle C.J."/>
            <person name="Probst A.J."/>
            <person name="Thomas B.C."/>
            <person name="Singh A."/>
            <person name="Wilkins M.J."/>
            <person name="Karaoz U."/>
            <person name="Brodie E.L."/>
            <person name="Williams K.H."/>
            <person name="Hubbard S.S."/>
            <person name="Banfield J.F."/>
        </authorList>
    </citation>
    <scope>NUCLEOTIDE SEQUENCE [LARGE SCALE GENOMIC DNA]</scope>
</reference>
<comment type="similarity">
    <text evidence="1 3 5">Belongs to the GrpE family.</text>
</comment>
<comment type="caution">
    <text evidence="6">The sequence shown here is derived from an EMBL/GenBank/DDBJ whole genome shotgun (WGS) entry which is preliminary data.</text>
</comment>
<dbReference type="GO" id="GO:0005737">
    <property type="term" value="C:cytoplasm"/>
    <property type="evidence" value="ECO:0007669"/>
    <property type="project" value="UniProtKB-SubCell"/>
</dbReference>
<proteinExistence type="inferred from homology"/>
<dbReference type="STRING" id="1798657.A2648_02520"/>
<dbReference type="Proteomes" id="UP000178841">
    <property type="component" value="Unassembled WGS sequence"/>
</dbReference>
<dbReference type="InterPro" id="IPR000740">
    <property type="entry name" value="GrpE"/>
</dbReference>
<dbReference type="GO" id="GO:0042803">
    <property type="term" value="F:protein homodimerization activity"/>
    <property type="evidence" value="ECO:0007669"/>
    <property type="project" value="InterPro"/>
</dbReference>
<evidence type="ECO:0000256" key="3">
    <source>
        <dbReference type="HAMAP-Rule" id="MF_01151"/>
    </source>
</evidence>
<evidence type="ECO:0000256" key="5">
    <source>
        <dbReference type="RuleBase" id="RU004478"/>
    </source>
</evidence>
<dbReference type="GO" id="GO:0051087">
    <property type="term" value="F:protein-folding chaperone binding"/>
    <property type="evidence" value="ECO:0007669"/>
    <property type="project" value="InterPro"/>
</dbReference>
<dbReference type="PROSITE" id="PS01071">
    <property type="entry name" value="GRPE"/>
    <property type="match status" value="1"/>
</dbReference>
<dbReference type="HAMAP" id="MF_01151">
    <property type="entry name" value="GrpE"/>
    <property type="match status" value="1"/>
</dbReference>
<keyword evidence="3" id="KW-0963">Cytoplasm</keyword>
<dbReference type="PANTHER" id="PTHR21237:SF23">
    <property type="entry name" value="GRPE PROTEIN HOMOLOG, MITOCHONDRIAL"/>
    <property type="match status" value="1"/>
</dbReference>
<dbReference type="GO" id="GO:0000774">
    <property type="term" value="F:adenyl-nucleotide exchange factor activity"/>
    <property type="evidence" value="ECO:0007669"/>
    <property type="project" value="InterPro"/>
</dbReference>
<evidence type="ECO:0000313" key="7">
    <source>
        <dbReference type="Proteomes" id="UP000178841"/>
    </source>
</evidence>
<gene>
    <name evidence="3" type="primary">grpE</name>
    <name evidence="6" type="ORF">A2648_02520</name>
</gene>
<comment type="subcellular location">
    <subcellularLocation>
        <location evidence="3">Cytoplasm</location>
    </subcellularLocation>
</comment>
<evidence type="ECO:0000256" key="1">
    <source>
        <dbReference type="ARBA" id="ARBA00009054"/>
    </source>
</evidence>
<dbReference type="Pfam" id="PF01025">
    <property type="entry name" value="GrpE"/>
    <property type="match status" value="1"/>
</dbReference>
<keyword evidence="2 3" id="KW-0143">Chaperone</keyword>
<name>A0A1G2CQZ2_9BACT</name>
<sequence>MNIKDKNNNKDNIDEENIIPHNDVVFNEENEGEAPLQKIKKLREELKKSTEEKGEYLAGWQRSKADFINQRNDLEKWKEDFISFANKNLIDELLPVLDSFNLAFGNKEAWEKVDKNWRTGVEYIYSQLEGVLKAHGLVMIGESSEVFSPDKHSAVETVYTENKEEEGLIKEVFQKGFMLKDKVIRPAKVKVFTYKEK</sequence>
<dbReference type="AlphaFoldDB" id="A0A1G2CQZ2"/>
<dbReference type="InterPro" id="IPR013805">
    <property type="entry name" value="GrpE_CC"/>
</dbReference>
<dbReference type="Gene3D" id="2.30.22.10">
    <property type="entry name" value="Head domain of nucleotide exchange factor GrpE"/>
    <property type="match status" value="1"/>
</dbReference>
<dbReference type="PRINTS" id="PR00773">
    <property type="entry name" value="GRPEPROTEIN"/>
</dbReference>
<dbReference type="CDD" id="cd00446">
    <property type="entry name" value="GrpE"/>
    <property type="match status" value="1"/>
</dbReference>
<dbReference type="SUPFAM" id="SSF58014">
    <property type="entry name" value="Coiled-coil domain of nucleotide exchange factor GrpE"/>
    <property type="match status" value="1"/>
</dbReference>
<dbReference type="InterPro" id="IPR009012">
    <property type="entry name" value="GrpE_head"/>
</dbReference>
<accession>A0A1G2CQZ2</accession>
<protein>
    <recommendedName>
        <fullName evidence="3 4">Protein GrpE</fullName>
    </recommendedName>
    <alternativeName>
        <fullName evidence="3">HSP-70 cofactor</fullName>
    </alternativeName>
</protein>
<evidence type="ECO:0000256" key="4">
    <source>
        <dbReference type="RuleBase" id="RU000639"/>
    </source>
</evidence>
<keyword evidence="3 4" id="KW-0346">Stress response</keyword>
<dbReference type="GO" id="GO:0051082">
    <property type="term" value="F:unfolded protein binding"/>
    <property type="evidence" value="ECO:0007669"/>
    <property type="project" value="TreeGrafter"/>
</dbReference>
<evidence type="ECO:0000256" key="2">
    <source>
        <dbReference type="ARBA" id="ARBA00023186"/>
    </source>
</evidence>
<evidence type="ECO:0000313" key="6">
    <source>
        <dbReference type="EMBL" id="OGZ03806.1"/>
    </source>
</evidence>
<comment type="subunit">
    <text evidence="3">Homodimer.</text>
</comment>